<keyword evidence="3" id="KW-1185">Reference proteome</keyword>
<dbReference type="Proteomes" id="UP001597413">
    <property type="component" value="Unassembled WGS sequence"/>
</dbReference>
<organism evidence="2 3">
    <name type="scientific">Rhodobacter lacus</name>
    <dbReference type="NCBI Taxonomy" id="1641972"/>
    <lineage>
        <taxon>Bacteria</taxon>
        <taxon>Pseudomonadati</taxon>
        <taxon>Pseudomonadota</taxon>
        <taxon>Alphaproteobacteria</taxon>
        <taxon>Rhodobacterales</taxon>
        <taxon>Rhodobacter group</taxon>
        <taxon>Rhodobacter</taxon>
    </lineage>
</organism>
<dbReference type="Pfam" id="PF12680">
    <property type="entry name" value="SnoaL_2"/>
    <property type="match status" value="1"/>
</dbReference>
<feature type="domain" description="SnoaL-like" evidence="1">
    <location>
        <begin position="8"/>
        <end position="109"/>
    </location>
</feature>
<comment type="caution">
    <text evidence="2">The sequence shown here is derived from an EMBL/GenBank/DDBJ whole genome shotgun (WGS) entry which is preliminary data.</text>
</comment>
<dbReference type="EMBL" id="JBHUIX010000005">
    <property type="protein sequence ID" value="MFD2173689.1"/>
    <property type="molecule type" value="Genomic_DNA"/>
</dbReference>
<dbReference type="RefSeq" id="WP_377388397.1">
    <property type="nucleotide sequence ID" value="NZ_JBHUIX010000005.1"/>
</dbReference>
<dbReference type="InterPro" id="IPR032710">
    <property type="entry name" value="NTF2-like_dom_sf"/>
</dbReference>
<dbReference type="Gene3D" id="3.10.450.50">
    <property type="match status" value="1"/>
</dbReference>
<evidence type="ECO:0000259" key="1">
    <source>
        <dbReference type="Pfam" id="PF12680"/>
    </source>
</evidence>
<sequence length="141" mass="16065">MGKLDILRDWYDRVWIAGDLNAISDFFPRDAEADGIMPGLSLAPRDFAEFIPLMRSLVTDLRYDVLRHAETDEWLWALLRFHGTTRRSAQPIDVASHVAVRFAGGRFAEAYNMTDMITFFEQIGALPEQATALCLMGEQLR</sequence>
<accession>A0ABW5A6W7</accession>
<proteinExistence type="predicted"/>
<gene>
    <name evidence="2" type="ORF">ACFSM0_06280</name>
</gene>
<dbReference type="SUPFAM" id="SSF54427">
    <property type="entry name" value="NTF2-like"/>
    <property type="match status" value="1"/>
</dbReference>
<evidence type="ECO:0000313" key="2">
    <source>
        <dbReference type="EMBL" id="MFD2173689.1"/>
    </source>
</evidence>
<evidence type="ECO:0000313" key="3">
    <source>
        <dbReference type="Proteomes" id="UP001597413"/>
    </source>
</evidence>
<protein>
    <submittedName>
        <fullName evidence="2">Ester cyclase</fullName>
    </submittedName>
</protein>
<reference evidence="3" key="1">
    <citation type="journal article" date="2019" name="Int. J. Syst. Evol. Microbiol.">
        <title>The Global Catalogue of Microorganisms (GCM) 10K type strain sequencing project: providing services to taxonomists for standard genome sequencing and annotation.</title>
        <authorList>
            <consortium name="The Broad Institute Genomics Platform"/>
            <consortium name="The Broad Institute Genome Sequencing Center for Infectious Disease"/>
            <person name="Wu L."/>
            <person name="Ma J."/>
        </authorList>
    </citation>
    <scope>NUCLEOTIDE SEQUENCE [LARGE SCALE GENOMIC DNA]</scope>
    <source>
        <strain evidence="3">CCUG 55131</strain>
    </source>
</reference>
<dbReference type="InterPro" id="IPR037401">
    <property type="entry name" value="SnoaL-like"/>
</dbReference>
<name>A0ABW5A6W7_9RHOB</name>